<dbReference type="Pfam" id="PF25874">
    <property type="entry name" value="WHD_plant_repro"/>
    <property type="match status" value="1"/>
</dbReference>
<gene>
    <name evidence="8" type="ORF">Bca52824_068746</name>
</gene>
<dbReference type="Pfam" id="PF25565">
    <property type="entry name" value="Ubiquitin_At1g33420"/>
    <property type="match status" value="1"/>
</dbReference>
<evidence type="ECO:0000256" key="6">
    <source>
        <dbReference type="SAM" id="MobiDB-lite"/>
    </source>
</evidence>
<keyword evidence="2" id="KW-0863">Zinc-finger</keyword>
<dbReference type="SMART" id="SM00249">
    <property type="entry name" value="PHD"/>
    <property type="match status" value="1"/>
</dbReference>
<evidence type="ECO:0000256" key="3">
    <source>
        <dbReference type="ARBA" id="ARBA00022833"/>
    </source>
</evidence>
<dbReference type="Proteomes" id="UP000886595">
    <property type="component" value="Unassembled WGS sequence"/>
</dbReference>
<dbReference type="Pfam" id="PF00628">
    <property type="entry name" value="PHD"/>
    <property type="match status" value="1"/>
</dbReference>
<keyword evidence="4" id="KW-0805">Transcription regulation</keyword>
<feature type="region of interest" description="Disordered" evidence="6">
    <location>
        <begin position="312"/>
        <end position="353"/>
    </location>
</feature>
<keyword evidence="5" id="KW-0804">Transcription</keyword>
<evidence type="ECO:0000256" key="4">
    <source>
        <dbReference type="ARBA" id="ARBA00023015"/>
    </source>
</evidence>
<keyword evidence="9" id="KW-1185">Reference proteome</keyword>
<sequence>MAITVFDAFRERTRPAKIININDSASSSSSLVHLSSTAFRDNIRSLIRDYAVTEDYTVDGDTVSCIFFYSEETGVVFPLLTVEERISDADSSPSPLCDVCRCVGWGHHYVTKRKYHLIIPTIDKWKEPLTRESLKESTHLMHGVIHCNGFGHLLCINTDDAFHYFSGDRIMHFWDRLCSTLHTRKISLDDISRKGSMDLRLLHGVAYGRPWFGKWDYMFSHGSFGIRKEQYCRAICILSSMEVDKIKEDFSRTRRERVMKMIINFYIESSQTPIVTLSELLQFMLAFSSKAPVERTTAMALVAMSSHHVSNPIIEDDGDTSHSYFTSSPDDQEEESDDDGNETDTDDVLADQDNTTVFGMIPPKYKSFDDMARGEDARWSSKRLSNAAEAVRKVFNERNNSVITRQELREAVRGSIGDTGLIDFLLKHIDKVLIGDQIVQRFTNPVSRTLEFSLRSITPRTVDREAKKKRKTHPQETHAWRSTTPGLYPYEDILYLYQNLFLTYPDTDLYSDASEVILNSKGFVKEWSLPPHQEQNTLTVSCQVLLNHDELLRDFTRKLPPGEIVMVPQNATIRELKSAAEKALRDTYFVMDNFEVSEIRNKDLEKIDETTGVMSEGNKIMVEFLVTGFGLDTGTELRYEGGFDDWTVECRCGARDDDGERMVACDACKVWHHTKCHSIEDDEAVPRVFLCNRCFGDSVRSKKRSVANR</sequence>
<dbReference type="InterPro" id="IPR058054">
    <property type="entry name" value="Znf_MS1-like"/>
</dbReference>
<dbReference type="SUPFAM" id="SSF57903">
    <property type="entry name" value="FYVE/PHD zinc finger"/>
    <property type="match status" value="1"/>
</dbReference>
<proteinExistence type="predicted"/>
<feature type="compositionally biased region" description="Acidic residues" evidence="6">
    <location>
        <begin position="330"/>
        <end position="350"/>
    </location>
</feature>
<dbReference type="InterPro" id="IPR019787">
    <property type="entry name" value="Znf_PHD-finger"/>
</dbReference>
<dbReference type="InterPro" id="IPR013083">
    <property type="entry name" value="Znf_RING/FYVE/PHD"/>
</dbReference>
<reference evidence="8 9" key="1">
    <citation type="submission" date="2020-02" db="EMBL/GenBank/DDBJ databases">
        <authorList>
            <person name="Ma Q."/>
            <person name="Huang Y."/>
            <person name="Song X."/>
            <person name="Pei D."/>
        </authorList>
    </citation>
    <scope>NUCLEOTIDE SEQUENCE [LARGE SCALE GENOMIC DNA]</scope>
    <source>
        <strain evidence="8">Sxm20200214</strain>
        <tissue evidence="8">Leaf</tissue>
    </source>
</reference>
<protein>
    <recommendedName>
        <fullName evidence="7">Zinc finger PHD-type domain-containing protein</fullName>
    </recommendedName>
</protein>
<evidence type="ECO:0000313" key="8">
    <source>
        <dbReference type="EMBL" id="KAG2261667.1"/>
    </source>
</evidence>
<feature type="domain" description="Zinc finger PHD-type" evidence="7">
    <location>
        <begin position="649"/>
        <end position="695"/>
    </location>
</feature>
<dbReference type="InterPro" id="IPR019786">
    <property type="entry name" value="Zinc_finger_PHD-type_CS"/>
</dbReference>
<dbReference type="PANTHER" id="PTHR46201">
    <property type="entry name" value="PHD FINGER PROTEIN MALE MEIOCYTE DEATH 1-RELATED"/>
    <property type="match status" value="1"/>
</dbReference>
<keyword evidence="1" id="KW-0479">Metal-binding</keyword>
<dbReference type="EMBL" id="JAAMPC010000014">
    <property type="protein sequence ID" value="KAG2261667.1"/>
    <property type="molecule type" value="Genomic_DNA"/>
</dbReference>
<dbReference type="OrthoDB" id="436852at2759"/>
<dbReference type="InterPro" id="IPR057765">
    <property type="entry name" value="MS1-like_ubiquitin"/>
</dbReference>
<accession>A0A8X7Q253</accession>
<evidence type="ECO:0000313" key="9">
    <source>
        <dbReference type="Proteomes" id="UP000886595"/>
    </source>
</evidence>
<evidence type="ECO:0000259" key="7">
    <source>
        <dbReference type="SMART" id="SM00249"/>
    </source>
</evidence>
<evidence type="ECO:0000256" key="5">
    <source>
        <dbReference type="ARBA" id="ARBA00023163"/>
    </source>
</evidence>
<dbReference type="PROSITE" id="PS01359">
    <property type="entry name" value="ZF_PHD_1"/>
    <property type="match status" value="1"/>
</dbReference>
<dbReference type="InterPro" id="IPR059080">
    <property type="entry name" value="WHD_PTC1"/>
</dbReference>
<dbReference type="Gene3D" id="3.30.40.10">
    <property type="entry name" value="Zinc/RING finger domain, C3HC4 (zinc finger)"/>
    <property type="match status" value="1"/>
</dbReference>
<organism evidence="8 9">
    <name type="scientific">Brassica carinata</name>
    <name type="common">Ethiopian mustard</name>
    <name type="synonym">Abyssinian cabbage</name>
    <dbReference type="NCBI Taxonomy" id="52824"/>
    <lineage>
        <taxon>Eukaryota</taxon>
        <taxon>Viridiplantae</taxon>
        <taxon>Streptophyta</taxon>
        <taxon>Embryophyta</taxon>
        <taxon>Tracheophyta</taxon>
        <taxon>Spermatophyta</taxon>
        <taxon>Magnoliopsida</taxon>
        <taxon>eudicotyledons</taxon>
        <taxon>Gunneridae</taxon>
        <taxon>Pentapetalae</taxon>
        <taxon>rosids</taxon>
        <taxon>malvids</taxon>
        <taxon>Brassicales</taxon>
        <taxon>Brassicaceae</taxon>
        <taxon>Brassiceae</taxon>
        <taxon>Brassica</taxon>
    </lineage>
</organism>
<evidence type="ECO:0000256" key="2">
    <source>
        <dbReference type="ARBA" id="ARBA00022771"/>
    </source>
</evidence>
<dbReference type="GO" id="GO:0008270">
    <property type="term" value="F:zinc ion binding"/>
    <property type="evidence" value="ECO:0007669"/>
    <property type="project" value="UniProtKB-KW"/>
</dbReference>
<name>A0A8X7Q253_BRACI</name>
<dbReference type="PANTHER" id="PTHR46201:SF7">
    <property type="entry name" value="BINDING PROTEIN, PUTATIVE-RELATED"/>
    <property type="match status" value="1"/>
</dbReference>
<dbReference type="AlphaFoldDB" id="A0A8X7Q253"/>
<dbReference type="InterPro" id="IPR011011">
    <property type="entry name" value="Znf_FYVE_PHD"/>
</dbReference>
<dbReference type="InterPro" id="IPR001965">
    <property type="entry name" value="Znf_PHD"/>
</dbReference>
<dbReference type="CDD" id="cd15556">
    <property type="entry name" value="PHD_MMD1_like"/>
    <property type="match status" value="1"/>
</dbReference>
<evidence type="ECO:0000256" key="1">
    <source>
        <dbReference type="ARBA" id="ARBA00022723"/>
    </source>
</evidence>
<keyword evidence="3" id="KW-0862">Zinc</keyword>
<comment type="caution">
    <text evidence="8">The sequence shown here is derived from an EMBL/GenBank/DDBJ whole genome shotgun (WGS) entry which is preliminary data.</text>
</comment>